<sequence>MPKKLGIWTEHYPDEIATSLEYPEETLPFFLEEANKVKPNHTAIRFLGKSVSYRKLYEQALSLANALRSLGVTEGKRVALMLANCPQAVIGYFGVLLAGGVVVQTNPLYMERELEHQLKDSGAEVIIALDLVYPKLARVQAETAIKDVIITGIKDFLPFPKNVLYPYVQKKQGLYVNVQYGERIHSFTELLKKHKPKRIEISSTPDDLAALQYTGGTTGLPKGVMLTHRNLVVNAYQCSQWIYKVNYGQERVLGVVPLFHVYGMTVVMNLGIMTAATMVLVPKFEAKDVLKTIQKEKPTLFPGAPTIYIGLLNESNIEKYDLSSIEACISGSAGLPVDVQKRFEQITGGKLVEGYGLTETSPVTHANLIWGNNVVGSIGLPWPDTEAIILSTEDGEELPPREIGELAIKGPQVMQGYWNNEKETEKAFKNGWFMTGDLGYMDEKGYFYIVERKKEMIVASGYNIYPREIEEVLYEHEAVKECAVIGVTHEYRGETVKAYIVKKDGYEVSEQELDQFCRQKLSVYKVPKIYEFRTELPKSIIGKILKRVLVEEGTEKQTDESINKEAELTKDNKESTVNEESAVDKSFEENEANAGREGEELFRGSEASEANEMVERELNETTVVPNENEAENRDRED</sequence>
<protein>
    <submittedName>
        <fullName evidence="4">Long-chain acyl-CoA synthetase</fullName>
        <ecNumber evidence="4">6.2.1.3</ecNumber>
    </submittedName>
</protein>
<accession>A0ABT9VTR3</accession>
<keyword evidence="4" id="KW-0436">Ligase</keyword>
<dbReference type="InterPro" id="IPR045851">
    <property type="entry name" value="AMP-bd_C_sf"/>
</dbReference>
<dbReference type="PANTHER" id="PTHR43767:SF9">
    <property type="entry name" value="LONG-CHAIN-FATTY-ACID--COA LIGASE"/>
    <property type="match status" value="1"/>
</dbReference>
<name>A0ABT9VTR3_9BACI</name>
<dbReference type="EC" id="6.2.1.3" evidence="4"/>
<organism evidence="4 5">
    <name type="scientific">Caldalkalibacillus horti</name>
    <dbReference type="NCBI Taxonomy" id="77523"/>
    <lineage>
        <taxon>Bacteria</taxon>
        <taxon>Bacillati</taxon>
        <taxon>Bacillota</taxon>
        <taxon>Bacilli</taxon>
        <taxon>Bacillales</taxon>
        <taxon>Bacillaceae</taxon>
        <taxon>Caldalkalibacillus</taxon>
    </lineage>
</organism>
<dbReference type="Pfam" id="PF13193">
    <property type="entry name" value="AMP-binding_C"/>
    <property type="match status" value="1"/>
</dbReference>
<dbReference type="InterPro" id="IPR050237">
    <property type="entry name" value="ATP-dep_AMP-bd_enzyme"/>
</dbReference>
<dbReference type="Gene3D" id="3.40.50.980">
    <property type="match status" value="2"/>
</dbReference>
<dbReference type="Pfam" id="PF00501">
    <property type="entry name" value="AMP-binding"/>
    <property type="match status" value="1"/>
</dbReference>
<dbReference type="SUPFAM" id="SSF56801">
    <property type="entry name" value="Acetyl-CoA synthetase-like"/>
    <property type="match status" value="1"/>
</dbReference>
<dbReference type="Gene3D" id="3.30.300.30">
    <property type="match status" value="1"/>
</dbReference>
<dbReference type="RefSeq" id="WP_307389886.1">
    <property type="nucleotide sequence ID" value="NZ_BAAADK010000009.1"/>
</dbReference>
<feature type="domain" description="AMP-dependent synthetase/ligase" evidence="2">
    <location>
        <begin position="31"/>
        <end position="418"/>
    </location>
</feature>
<proteinExistence type="predicted"/>
<dbReference type="InterPro" id="IPR020845">
    <property type="entry name" value="AMP-binding_CS"/>
</dbReference>
<keyword evidence="5" id="KW-1185">Reference proteome</keyword>
<dbReference type="InterPro" id="IPR025110">
    <property type="entry name" value="AMP-bd_C"/>
</dbReference>
<evidence type="ECO:0000259" key="3">
    <source>
        <dbReference type="Pfam" id="PF13193"/>
    </source>
</evidence>
<dbReference type="PANTHER" id="PTHR43767">
    <property type="entry name" value="LONG-CHAIN-FATTY-ACID--COA LIGASE"/>
    <property type="match status" value="1"/>
</dbReference>
<evidence type="ECO:0000313" key="5">
    <source>
        <dbReference type="Proteomes" id="UP001235840"/>
    </source>
</evidence>
<evidence type="ECO:0000256" key="1">
    <source>
        <dbReference type="SAM" id="MobiDB-lite"/>
    </source>
</evidence>
<dbReference type="Proteomes" id="UP001235840">
    <property type="component" value="Unassembled WGS sequence"/>
</dbReference>
<gene>
    <name evidence="4" type="ORF">J2S11_000275</name>
</gene>
<evidence type="ECO:0000313" key="4">
    <source>
        <dbReference type="EMBL" id="MDQ0164376.1"/>
    </source>
</evidence>
<feature type="region of interest" description="Disordered" evidence="1">
    <location>
        <begin position="555"/>
        <end position="637"/>
    </location>
</feature>
<evidence type="ECO:0000259" key="2">
    <source>
        <dbReference type="Pfam" id="PF00501"/>
    </source>
</evidence>
<dbReference type="EMBL" id="JAUSTY010000001">
    <property type="protein sequence ID" value="MDQ0164376.1"/>
    <property type="molecule type" value="Genomic_DNA"/>
</dbReference>
<comment type="caution">
    <text evidence="4">The sequence shown here is derived from an EMBL/GenBank/DDBJ whole genome shotgun (WGS) entry which is preliminary data.</text>
</comment>
<dbReference type="PROSITE" id="PS00455">
    <property type="entry name" value="AMP_BINDING"/>
    <property type="match status" value="1"/>
</dbReference>
<dbReference type="CDD" id="cd05936">
    <property type="entry name" value="FC-FACS_FadD_like"/>
    <property type="match status" value="1"/>
</dbReference>
<dbReference type="Gene3D" id="2.30.38.10">
    <property type="entry name" value="Luciferase, Domain 3"/>
    <property type="match status" value="1"/>
</dbReference>
<dbReference type="InterPro" id="IPR000873">
    <property type="entry name" value="AMP-dep_synth/lig_dom"/>
</dbReference>
<feature type="domain" description="AMP-binding enzyme C-terminal" evidence="3">
    <location>
        <begin position="468"/>
        <end position="543"/>
    </location>
</feature>
<dbReference type="GO" id="GO:0004467">
    <property type="term" value="F:long-chain fatty acid-CoA ligase activity"/>
    <property type="evidence" value="ECO:0007669"/>
    <property type="project" value="UniProtKB-EC"/>
</dbReference>
<feature type="compositionally biased region" description="Basic and acidic residues" evidence="1">
    <location>
        <begin position="555"/>
        <end position="603"/>
    </location>
</feature>
<reference evidence="4 5" key="1">
    <citation type="submission" date="2023-07" db="EMBL/GenBank/DDBJ databases">
        <title>Genomic Encyclopedia of Type Strains, Phase IV (KMG-IV): sequencing the most valuable type-strain genomes for metagenomic binning, comparative biology and taxonomic classification.</title>
        <authorList>
            <person name="Goeker M."/>
        </authorList>
    </citation>
    <scope>NUCLEOTIDE SEQUENCE [LARGE SCALE GENOMIC DNA]</scope>
    <source>
        <strain evidence="4 5">DSM 12751</strain>
    </source>
</reference>